<feature type="domain" description="Peptidase M20 dimerisation" evidence="4">
    <location>
        <begin position="183"/>
        <end position="281"/>
    </location>
</feature>
<feature type="binding site" evidence="3">
    <location>
        <position position="136"/>
    </location>
    <ligand>
        <name>Mn(2+)</name>
        <dbReference type="ChEBI" id="CHEBI:29035"/>
        <label>2</label>
    </ligand>
</feature>
<dbReference type="EMBL" id="JANKAS010000012">
    <property type="protein sequence ID" value="MCR1899746.1"/>
    <property type="molecule type" value="Genomic_DNA"/>
</dbReference>
<protein>
    <submittedName>
        <fullName evidence="5">Amidohydrolase</fullName>
    </submittedName>
</protein>
<dbReference type="Pfam" id="PF07687">
    <property type="entry name" value="M20_dimer"/>
    <property type="match status" value="1"/>
</dbReference>
<keyword evidence="3" id="KW-0479">Metal-binding</keyword>
<dbReference type="PANTHER" id="PTHR11014">
    <property type="entry name" value="PEPTIDASE M20 FAMILY MEMBER"/>
    <property type="match status" value="1"/>
</dbReference>
<name>A0AAE3L054_9FIRM</name>
<keyword evidence="6" id="KW-1185">Reference proteome</keyword>
<dbReference type="GO" id="GO:0016787">
    <property type="term" value="F:hydrolase activity"/>
    <property type="evidence" value="ECO:0007669"/>
    <property type="project" value="UniProtKB-KW"/>
</dbReference>
<dbReference type="InterPro" id="IPR002933">
    <property type="entry name" value="Peptidase_M20"/>
</dbReference>
<keyword evidence="3" id="KW-0464">Manganese</keyword>
<reference evidence="5" key="1">
    <citation type="submission" date="2022-07" db="EMBL/GenBank/DDBJ databases">
        <title>Enhanced cultured diversity of the mouse gut microbiota enables custom-made synthetic communities.</title>
        <authorList>
            <person name="Afrizal A."/>
        </authorList>
    </citation>
    <scope>NUCLEOTIDE SEQUENCE</scope>
    <source>
        <strain evidence="5">DSM 28593</strain>
    </source>
</reference>
<sequence length="386" mass="42775">MEIKELAEKYEDYIIDLRRHFHTYPELSWQEEKTSQKIKEELDRMNISYVSVAGTGVIATIEGDHPGPVIGLRADMDALNIVEKNEIEYCSKNTGVMHACGHDSHVAMLLGVAKILKEVRGRIQGRIKLIFQPAEEIIEGAKQLVQSGELEDLDFIYALHSWADLDSGGISLEAGPRMASADKFSIKVHGKGGHGASPHQGIDAALVASSILLNLQSLVSREIDPLEAVVVSIGKLNAGEKYNVIAKEAYMEGTTRCFNKEIRQQLPIILERIAFNIAKAYRAKIDFHYEFGTPPTINSEACSQKAHEAAIKLFGEECIVPMTKIMGGEDFAIYLEKVPGALIFLGARETGKEITYPHHHEKFNINENVLKNGTALLAQIVMEHCN</sequence>
<dbReference type="Proteomes" id="UP001205748">
    <property type="component" value="Unassembled WGS sequence"/>
</dbReference>
<dbReference type="RefSeq" id="WP_257532409.1">
    <property type="nucleotide sequence ID" value="NZ_JANKAS010000012.1"/>
</dbReference>
<dbReference type="SUPFAM" id="SSF53187">
    <property type="entry name" value="Zn-dependent exopeptidases"/>
    <property type="match status" value="1"/>
</dbReference>
<dbReference type="Gene3D" id="3.40.630.10">
    <property type="entry name" value="Zn peptidases"/>
    <property type="match status" value="1"/>
</dbReference>
<dbReference type="InterPro" id="IPR036264">
    <property type="entry name" value="Bact_exopeptidase_dim_dom"/>
</dbReference>
<dbReference type="InterPro" id="IPR011650">
    <property type="entry name" value="Peptidase_M20_dimer"/>
</dbReference>
<dbReference type="Gene3D" id="3.30.70.360">
    <property type="match status" value="1"/>
</dbReference>
<dbReference type="FunFam" id="3.30.70.360:FF:000014">
    <property type="entry name" value="N-acyl-L-amino acid amidohydrolase"/>
    <property type="match status" value="1"/>
</dbReference>
<dbReference type="AlphaFoldDB" id="A0AAE3L054"/>
<dbReference type="NCBIfam" id="TIGR01891">
    <property type="entry name" value="amidohydrolases"/>
    <property type="match status" value="1"/>
</dbReference>
<feature type="binding site" evidence="3">
    <location>
        <position position="100"/>
    </location>
    <ligand>
        <name>Mn(2+)</name>
        <dbReference type="ChEBI" id="CHEBI:29035"/>
        <label>2</label>
    </ligand>
</feature>
<evidence type="ECO:0000256" key="2">
    <source>
        <dbReference type="ARBA" id="ARBA00022801"/>
    </source>
</evidence>
<dbReference type="Pfam" id="PF01546">
    <property type="entry name" value="Peptidase_M20"/>
    <property type="match status" value="1"/>
</dbReference>
<dbReference type="PANTHER" id="PTHR11014:SF63">
    <property type="entry name" value="METALLOPEPTIDASE, PUTATIVE (AFU_ORTHOLOGUE AFUA_6G09600)-RELATED"/>
    <property type="match status" value="1"/>
</dbReference>
<evidence type="ECO:0000256" key="1">
    <source>
        <dbReference type="ARBA" id="ARBA00006153"/>
    </source>
</evidence>
<evidence type="ECO:0000256" key="3">
    <source>
        <dbReference type="PIRSR" id="PIRSR005962-1"/>
    </source>
</evidence>
<proteinExistence type="inferred from homology"/>
<comment type="caution">
    <text evidence="5">The sequence shown here is derived from an EMBL/GenBank/DDBJ whole genome shotgun (WGS) entry which is preliminary data.</text>
</comment>
<evidence type="ECO:0000313" key="5">
    <source>
        <dbReference type="EMBL" id="MCR1899746.1"/>
    </source>
</evidence>
<dbReference type="InterPro" id="IPR017439">
    <property type="entry name" value="Amidohydrolase"/>
</dbReference>
<feature type="binding site" evidence="3">
    <location>
        <position position="359"/>
    </location>
    <ligand>
        <name>Mn(2+)</name>
        <dbReference type="ChEBI" id="CHEBI:29035"/>
        <label>2</label>
    </ligand>
</feature>
<evidence type="ECO:0000259" key="4">
    <source>
        <dbReference type="Pfam" id="PF07687"/>
    </source>
</evidence>
<evidence type="ECO:0000313" key="6">
    <source>
        <dbReference type="Proteomes" id="UP001205748"/>
    </source>
</evidence>
<comment type="cofactor">
    <cofactor evidence="3">
        <name>Mn(2+)</name>
        <dbReference type="ChEBI" id="CHEBI:29035"/>
    </cofactor>
    <text evidence="3">The Mn(2+) ion enhances activity.</text>
</comment>
<feature type="binding site" evidence="3">
    <location>
        <position position="160"/>
    </location>
    <ligand>
        <name>Mn(2+)</name>
        <dbReference type="ChEBI" id="CHEBI:29035"/>
        <label>2</label>
    </ligand>
</feature>
<dbReference type="GO" id="GO:0046872">
    <property type="term" value="F:metal ion binding"/>
    <property type="evidence" value="ECO:0007669"/>
    <property type="project" value="UniProtKB-KW"/>
</dbReference>
<keyword evidence="2" id="KW-0378">Hydrolase</keyword>
<feature type="binding site" evidence="3">
    <location>
        <position position="102"/>
    </location>
    <ligand>
        <name>Mn(2+)</name>
        <dbReference type="ChEBI" id="CHEBI:29035"/>
        <label>2</label>
    </ligand>
</feature>
<comment type="similarity">
    <text evidence="1">Belongs to the peptidase M20 family.</text>
</comment>
<dbReference type="SUPFAM" id="SSF55031">
    <property type="entry name" value="Bacterial exopeptidase dimerisation domain"/>
    <property type="match status" value="1"/>
</dbReference>
<accession>A0AAE3L054</accession>
<gene>
    <name evidence="5" type="ORF">NSA47_12235</name>
</gene>
<organism evidence="5 6">
    <name type="scientific">Irregularibacter muris</name>
    <dbReference type="NCBI Taxonomy" id="1796619"/>
    <lineage>
        <taxon>Bacteria</taxon>
        <taxon>Bacillati</taxon>
        <taxon>Bacillota</taxon>
        <taxon>Clostridia</taxon>
        <taxon>Eubacteriales</taxon>
        <taxon>Eubacteriaceae</taxon>
        <taxon>Irregularibacter</taxon>
    </lineage>
</organism>
<dbReference type="PIRSF" id="PIRSF005962">
    <property type="entry name" value="Pept_M20D_amidohydro"/>
    <property type="match status" value="1"/>
</dbReference>